<dbReference type="SUPFAM" id="SSF56425">
    <property type="entry name" value="Succinate dehydrogenase/fumarate reductase flavoprotein, catalytic domain"/>
    <property type="match status" value="1"/>
</dbReference>
<feature type="binding site" evidence="17">
    <location>
        <position position="354"/>
    </location>
    <ligand>
        <name>substrate</name>
    </ligand>
</feature>
<comment type="subcellular location">
    <subcellularLocation>
        <location evidence="2">Cell membrane</location>
        <topology evidence="2">Peripheral membrane protein</topology>
        <orientation evidence="2">Cytoplasmic side</orientation>
    </subcellularLocation>
</comment>
<keyword evidence="8 17" id="KW-0285">Flavoprotein</keyword>
<dbReference type="GO" id="GO:0008177">
    <property type="term" value="F:succinate dehydrogenase (quinone) activity"/>
    <property type="evidence" value="ECO:0007669"/>
    <property type="project" value="UniProtKB-EC"/>
</dbReference>
<dbReference type="Gene3D" id="3.50.50.60">
    <property type="entry name" value="FAD/NAD(P)-binding domain"/>
    <property type="match status" value="1"/>
</dbReference>
<sequence>MAAEAIDVLIVGGGAAGLRAAIAVAETSPDATVAVLSKVYPMRSHTVSAEGGAAAVIGLADSPDEHAYDTVSGGDWLCDQDAVEAFVREAPRELIRLEHWGCPWSREPDGRVAVRPFGGMKQLRTWYAADKTGFHLLHTLFQTSLKHPGIRRFDEWYATRLVTDGERVHGVTAIDIRTGRIDTIAARSVILATGGCGQVFPFTTNAAIKTGDGMALAYRAGAPLKDMEFVQYHPTGLPFTGILITEAARAEGGWLINKDGYRYLQDYDLGVPTDTPRLRSMELGPRDRLSQAFVHEMRRGRTAETPYGQVTYLDLRHLGEARINARIPFVRELCLSYEKIDPVTDLIPVRPVVHYMMGGVHTGTDGATPLPGLYAAGETACVSINGANRLGSNSLPECLVFGARAGLAAARYAATAGPPDGAAVRAQGADERRRLERERDGRDGGRERVSEVRELMRRTLEEAAGIYRDRDSLEKAVATLADLRERAAVARLEDHSAAFNTELLAGLELGSMLDVAEAIVASALNREESRGAHQRTDFPDRDDAGFLAHTLAHRGPDGTPRLSLLPVTITRWPPGERVYGR</sequence>
<dbReference type="FunFam" id="3.90.700.10:FF:000003">
    <property type="entry name" value="Fumarate reductase flavoprotein subunit"/>
    <property type="match status" value="1"/>
</dbReference>
<dbReference type="InterPro" id="IPR015939">
    <property type="entry name" value="Fum_Rdtase/Succ_DH_flav-like_C"/>
</dbReference>
<dbReference type="OrthoDB" id="9805351at2"/>
<proteinExistence type="inferred from homology"/>
<dbReference type="GO" id="GO:0009055">
    <property type="term" value="F:electron transfer activity"/>
    <property type="evidence" value="ECO:0007669"/>
    <property type="project" value="TreeGrafter"/>
</dbReference>
<keyword evidence="11 18" id="KW-0249">Electron transport</keyword>
<dbReference type="GO" id="GO:0050660">
    <property type="term" value="F:flavin adenine dinucleotide binding"/>
    <property type="evidence" value="ECO:0007669"/>
    <property type="project" value="InterPro"/>
</dbReference>
<dbReference type="PANTHER" id="PTHR11632:SF82">
    <property type="entry name" value="FUMARATE REDUCTASE FLAVOPROTEIN SUBUNIT"/>
    <property type="match status" value="1"/>
</dbReference>
<dbReference type="NCBIfam" id="TIGR01812">
    <property type="entry name" value="sdhA_frdA_Gneg"/>
    <property type="match status" value="1"/>
</dbReference>
<dbReference type="InterPro" id="IPR003952">
    <property type="entry name" value="FRD_SDH_FAD_BS"/>
</dbReference>
<keyword evidence="23" id="KW-1185">Reference proteome</keyword>
<dbReference type="RefSeq" id="WP_155335074.1">
    <property type="nucleotide sequence ID" value="NZ_BAAABN010000078.1"/>
</dbReference>
<dbReference type="NCBIfam" id="TIGR01176">
    <property type="entry name" value="fum_red_Fp"/>
    <property type="match status" value="1"/>
</dbReference>
<dbReference type="InterPro" id="IPR003953">
    <property type="entry name" value="FAD-dep_OxRdtase_2_FAD-bd"/>
</dbReference>
<evidence type="ECO:0000313" key="23">
    <source>
        <dbReference type="Proteomes" id="UP000334990"/>
    </source>
</evidence>
<feature type="binding site" evidence="17">
    <location>
        <position position="378"/>
    </location>
    <ligand>
        <name>FAD</name>
        <dbReference type="ChEBI" id="CHEBI:57692"/>
    </ligand>
</feature>
<feature type="binding site" evidence="17">
    <location>
        <position position="389"/>
    </location>
    <ligand>
        <name>substrate</name>
    </ligand>
</feature>
<feature type="compositionally biased region" description="Basic and acidic residues" evidence="19">
    <location>
        <begin position="428"/>
        <end position="448"/>
    </location>
</feature>
<evidence type="ECO:0000256" key="16">
    <source>
        <dbReference type="PIRSR" id="PIRSR000171-1"/>
    </source>
</evidence>
<gene>
    <name evidence="22" type="primary">frdA</name>
    <name evidence="22" type="ORF">Acor_07010</name>
</gene>
<dbReference type="Gene3D" id="4.10.80.40">
    <property type="entry name" value="succinate dehydrogenase protein domain"/>
    <property type="match status" value="1"/>
</dbReference>
<dbReference type="GO" id="GO:0005886">
    <property type="term" value="C:plasma membrane"/>
    <property type="evidence" value="ECO:0007669"/>
    <property type="project" value="UniProtKB-SubCell"/>
</dbReference>
<dbReference type="PIRSF" id="PIRSF000171">
    <property type="entry name" value="SDHA_APRA_LASPO"/>
    <property type="match status" value="1"/>
</dbReference>
<dbReference type="EC" id="1.3.5.1" evidence="4 18"/>
<feature type="domain" description="Fumarate reductase/succinate dehydrogenase flavoprotein-like C-terminal" evidence="21">
    <location>
        <begin position="454"/>
        <end position="579"/>
    </location>
</feature>
<feature type="binding site" evidence="17">
    <location>
        <begin position="37"/>
        <end position="52"/>
    </location>
    <ligand>
        <name>FAD</name>
        <dbReference type="ChEBI" id="CHEBI:57692"/>
    </ligand>
</feature>
<keyword evidence="9" id="KW-0547">Nucleotide-binding</keyword>
<dbReference type="InterPro" id="IPR005884">
    <property type="entry name" value="Fum_red_fp"/>
</dbReference>
<keyword evidence="12 18" id="KW-0560">Oxidoreductase</keyword>
<evidence type="ECO:0000256" key="14">
    <source>
        <dbReference type="ARBA" id="ARBA00034412"/>
    </source>
</evidence>
<evidence type="ECO:0000256" key="5">
    <source>
        <dbReference type="ARBA" id="ARBA00014044"/>
    </source>
</evidence>
<evidence type="ECO:0000256" key="18">
    <source>
        <dbReference type="RuleBase" id="RU362050"/>
    </source>
</evidence>
<evidence type="ECO:0000256" key="13">
    <source>
        <dbReference type="ARBA" id="ARBA00023136"/>
    </source>
</evidence>
<evidence type="ECO:0000256" key="10">
    <source>
        <dbReference type="ARBA" id="ARBA00022827"/>
    </source>
</evidence>
<evidence type="ECO:0000256" key="7">
    <source>
        <dbReference type="ARBA" id="ARBA00022475"/>
    </source>
</evidence>
<comment type="cofactor">
    <cofactor evidence="1 17 18">
        <name>FAD</name>
        <dbReference type="ChEBI" id="CHEBI:57692"/>
    </cofactor>
</comment>
<comment type="similarity">
    <text evidence="3 18">Belongs to the FAD-dependent oxidoreductase 2 family. FRD/SDH subfamily.</text>
</comment>
<dbReference type="AlphaFoldDB" id="A0A5M3VRP8"/>
<evidence type="ECO:0000256" key="9">
    <source>
        <dbReference type="ARBA" id="ARBA00022741"/>
    </source>
</evidence>
<evidence type="ECO:0000256" key="11">
    <source>
        <dbReference type="ARBA" id="ARBA00022982"/>
    </source>
</evidence>
<protein>
    <recommendedName>
        <fullName evidence="5 18">Fumarate reductase flavoprotein subunit</fullName>
        <ecNumber evidence="4 18">1.3.5.1</ecNumber>
    </recommendedName>
</protein>
<keyword evidence="10 17" id="KW-0274">FAD</keyword>
<evidence type="ECO:0000256" key="6">
    <source>
        <dbReference type="ARBA" id="ARBA00022448"/>
    </source>
</evidence>
<feature type="region of interest" description="Disordered" evidence="19">
    <location>
        <begin position="418"/>
        <end position="448"/>
    </location>
</feature>
<dbReference type="Gene3D" id="1.20.58.100">
    <property type="entry name" value="Fumarate reductase/succinate dehydrogenase flavoprotein-like, C-terminal domain"/>
    <property type="match status" value="1"/>
</dbReference>
<reference evidence="22 23" key="1">
    <citation type="submission" date="2019-10" db="EMBL/GenBank/DDBJ databases">
        <title>Whole genome shotgun sequence of Acrocarpospora corrugata NBRC 13972.</title>
        <authorList>
            <person name="Ichikawa N."/>
            <person name="Kimura A."/>
            <person name="Kitahashi Y."/>
            <person name="Komaki H."/>
            <person name="Oguchi A."/>
        </authorList>
    </citation>
    <scope>NUCLEOTIDE SEQUENCE [LARGE SCALE GENOMIC DNA]</scope>
    <source>
        <strain evidence="22 23">NBRC 13972</strain>
    </source>
</reference>
<evidence type="ECO:0000256" key="1">
    <source>
        <dbReference type="ARBA" id="ARBA00001974"/>
    </source>
</evidence>
<evidence type="ECO:0000256" key="15">
    <source>
        <dbReference type="ARBA" id="ARBA00049220"/>
    </source>
</evidence>
<evidence type="ECO:0000256" key="2">
    <source>
        <dbReference type="ARBA" id="ARBA00004413"/>
    </source>
</evidence>
<organism evidence="22 23">
    <name type="scientific">Acrocarpospora corrugata</name>
    <dbReference type="NCBI Taxonomy" id="35763"/>
    <lineage>
        <taxon>Bacteria</taxon>
        <taxon>Bacillati</taxon>
        <taxon>Actinomycetota</taxon>
        <taxon>Actinomycetes</taxon>
        <taxon>Streptosporangiales</taxon>
        <taxon>Streptosporangiaceae</taxon>
        <taxon>Acrocarpospora</taxon>
    </lineage>
</organism>
<dbReference type="GO" id="GO:0033765">
    <property type="term" value="F:steroid dehydrogenase activity, acting on the CH-CH group of donors"/>
    <property type="evidence" value="ECO:0007669"/>
    <property type="project" value="UniProtKB-ARBA"/>
</dbReference>
<dbReference type="SUPFAM" id="SSF51905">
    <property type="entry name" value="FAD/NAD(P)-binding domain"/>
    <property type="match status" value="1"/>
</dbReference>
<dbReference type="InterPro" id="IPR014006">
    <property type="entry name" value="Succ_Dhase_FrdA_Gneg"/>
</dbReference>
<dbReference type="GO" id="GO:0022900">
    <property type="term" value="P:electron transport chain"/>
    <property type="evidence" value="ECO:0007669"/>
    <property type="project" value="UniProtKB-UniRule"/>
</dbReference>
<evidence type="ECO:0000256" key="17">
    <source>
        <dbReference type="PIRSR" id="PIRSR630664-51"/>
    </source>
</evidence>
<evidence type="ECO:0000313" key="22">
    <source>
        <dbReference type="EMBL" id="GER98639.1"/>
    </source>
</evidence>
<comment type="caution">
    <text evidence="22">The sequence shown here is derived from an EMBL/GenBank/DDBJ whole genome shotgun (WGS) entry which is preliminary data.</text>
</comment>
<feature type="binding site" evidence="17">
    <location>
        <position position="245"/>
    </location>
    <ligand>
        <name>substrate</name>
    </ligand>
</feature>
<comment type="catalytic activity">
    <reaction evidence="14">
        <text>a menaquinone + succinate = a menaquinol + fumarate</text>
        <dbReference type="Rhea" id="RHEA:27834"/>
        <dbReference type="Rhea" id="RHEA-COMP:9537"/>
        <dbReference type="Rhea" id="RHEA-COMP:9539"/>
        <dbReference type="ChEBI" id="CHEBI:16374"/>
        <dbReference type="ChEBI" id="CHEBI:18151"/>
        <dbReference type="ChEBI" id="CHEBI:29806"/>
        <dbReference type="ChEBI" id="CHEBI:30031"/>
        <dbReference type="EC" id="1.3.5.1"/>
    </reaction>
</comment>
<dbReference type="PROSITE" id="PS00504">
    <property type="entry name" value="FRD_SDH_FAD_BINDING"/>
    <property type="match status" value="1"/>
</dbReference>
<dbReference type="FunFam" id="4.10.80.40:FF:000003">
    <property type="entry name" value="Fumarate reductase flavoprotein subunit"/>
    <property type="match status" value="1"/>
</dbReference>
<evidence type="ECO:0000256" key="8">
    <source>
        <dbReference type="ARBA" id="ARBA00022630"/>
    </source>
</evidence>
<dbReference type="InterPro" id="IPR030664">
    <property type="entry name" value="SdhA/FrdA/AprA"/>
</dbReference>
<dbReference type="EMBL" id="BLAD01000037">
    <property type="protein sequence ID" value="GER98639.1"/>
    <property type="molecule type" value="Genomic_DNA"/>
</dbReference>
<evidence type="ECO:0000256" key="19">
    <source>
        <dbReference type="SAM" id="MobiDB-lite"/>
    </source>
</evidence>
<evidence type="ECO:0000256" key="3">
    <source>
        <dbReference type="ARBA" id="ARBA00008040"/>
    </source>
</evidence>
<feature type="binding site" evidence="17">
    <location>
        <begin position="12"/>
        <end position="17"/>
    </location>
    <ligand>
        <name>FAD</name>
        <dbReference type="ChEBI" id="CHEBI:57692"/>
    </ligand>
</feature>
<dbReference type="InterPro" id="IPR037099">
    <property type="entry name" value="Fum_R/Succ_DH_flav-like_C_sf"/>
</dbReference>
<dbReference type="InterPro" id="IPR027477">
    <property type="entry name" value="Succ_DH/fumarate_Rdtase_cat_sf"/>
</dbReference>
<name>A0A5M3VRP8_9ACTN</name>
<evidence type="ECO:0000259" key="21">
    <source>
        <dbReference type="Pfam" id="PF02910"/>
    </source>
</evidence>
<feature type="binding site" evidence="17">
    <location>
        <position position="233"/>
    </location>
    <ligand>
        <name>substrate</name>
    </ligand>
</feature>
<comment type="catalytic activity">
    <reaction evidence="15 18">
        <text>a quinone + succinate = fumarate + a quinol</text>
        <dbReference type="Rhea" id="RHEA:40523"/>
        <dbReference type="ChEBI" id="CHEBI:24646"/>
        <dbReference type="ChEBI" id="CHEBI:29806"/>
        <dbReference type="ChEBI" id="CHEBI:30031"/>
        <dbReference type="ChEBI" id="CHEBI:132124"/>
        <dbReference type="EC" id="1.3.5.1"/>
    </reaction>
</comment>
<keyword evidence="13" id="KW-0472">Membrane</keyword>
<dbReference type="Pfam" id="PF02910">
    <property type="entry name" value="Succ_DH_flav_C"/>
    <property type="match status" value="1"/>
</dbReference>
<evidence type="ECO:0000259" key="20">
    <source>
        <dbReference type="Pfam" id="PF00890"/>
    </source>
</evidence>
<dbReference type="PANTHER" id="PTHR11632">
    <property type="entry name" value="SUCCINATE DEHYDROGENASE 2 FLAVOPROTEIN SUBUNIT"/>
    <property type="match status" value="1"/>
</dbReference>
<dbReference type="Proteomes" id="UP000334990">
    <property type="component" value="Unassembled WGS sequence"/>
</dbReference>
<dbReference type="SUPFAM" id="SSF46977">
    <property type="entry name" value="Succinate dehydrogenase/fumarate reductase flavoprotein C-terminal domain"/>
    <property type="match status" value="1"/>
</dbReference>
<feature type="active site" description="Proton acceptor" evidence="16">
    <location>
        <position position="286"/>
    </location>
</feature>
<dbReference type="PRINTS" id="PR00368">
    <property type="entry name" value="FADPNR"/>
</dbReference>
<feature type="domain" description="FAD-dependent oxidoreductase 2 FAD-binding" evidence="20">
    <location>
        <begin position="7"/>
        <end position="395"/>
    </location>
</feature>
<keyword evidence="6 18" id="KW-0813">Transport</keyword>
<dbReference type="GO" id="GO:0009061">
    <property type="term" value="P:anaerobic respiration"/>
    <property type="evidence" value="ECO:0007669"/>
    <property type="project" value="InterPro"/>
</dbReference>
<feature type="binding site" evidence="17">
    <location>
        <begin position="394"/>
        <end position="395"/>
    </location>
    <ligand>
        <name>FAD</name>
        <dbReference type="ChEBI" id="CHEBI:57692"/>
    </ligand>
</feature>
<dbReference type="Gene3D" id="3.90.700.10">
    <property type="entry name" value="Succinate dehydrogenase/fumarate reductase flavoprotein, catalytic domain"/>
    <property type="match status" value="1"/>
</dbReference>
<keyword evidence="7" id="KW-1003">Cell membrane</keyword>
<feature type="binding site" evidence="17">
    <location>
        <position position="212"/>
    </location>
    <ligand>
        <name>FAD</name>
        <dbReference type="ChEBI" id="CHEBI:57692"/>
    </ligand>
</feature>
<evidence type="ECO:0000256" key="12">
    <source>
        <dbReference type="ARBA" id="ARBA00023002"/>
    </source>
</evidence>
<dbReference type="Pfam" id="PF00890">
    <property type="entry name" value="FAD_binding_2"/>
    <property type="match status" value="1"/>
</dbReference>
<dbReference type="InterPro" id="IPR036188">
    <property type="entry name" value="FAD/NAD-bd_sf"/>
</dbReference>
<comment type="subunit">
    <text evidence="18">Part of an enzyme complex containing four subunits: a flavoprotein (FrdA), an iron-sulfur protein (FrdB), and two hydrophobic anchor proteins (FrdC and FrdD).</text>
</comment>
<accession>A0A5M3VRP8</accession>
<dbReference type="NCBIfam" id="NF006686">
    <property type="entry name" value="PRK09231.1"/>
    <property type="match status" value="1"/>
</dbReference>
<evidence type="ECO:0000256" key="4">
    <source>
        <dbReference type="ARBA" id="ARBA00012792"/>
    </source>
</evidence>